<feature type="compositionally biased region" description="Low complexity" evidence="2">
    <location>
        <begin position="151"/>
        <end position="169"/>
    </location>
</feature>
<feature type="region of interest" description="Disordered" evidence="2">
    <location>
        <begin position="1004"/>
        <end position="1055"/>
    </location>
</feature>
<feature type="compositionally biased region" description="Basic and acidic residues" evidence="2">
    <location>
        <begin position="45"/>
        <end position="63"/>
    </location>
</feature>
<dbReference type="Proteomes" id="UP000722791">
    <property type="component" value="Unassembled WGS sequence"/>
</dbReference>
<keyword evidence="1" id="KW-0175">Coiled coil</keyword>
<protein>
    <submittedName>
        <fullName evidence="4">Uncharacterized protein</fullName>
    </submittedName>
</protein>
<evidence type="ECO:0000313" key="4">
    <source>
        <dbReference type="EMBL" id="GIM14373.1"/>
    </source>
</evidence>
<evidence type="ECO:0000313" key="6">
    <source>
        <dbReference type="Proteomes" id="UP000747110"/>
    </source>
</evidence>
<accession>A0A8J4LX32</accession>
<feature type="compositionally biased region" description="Low complexity" evidence="2">
    <location>
        <begin position="1"/>
        <end position="14"/>
    </location>
</feature>
<evidence type="ECO:0000256" key="2">
    <source>
        <dbReference type="SAM" id="MobiDB-lite"/>
    </source>
</evidence>
<proteinExistence type="predicted"/>
<feature type="compositionally biased region" description="Polar residues" evidence="2">
    <location>
        <begin position="178"/>
        <end position="187"/>
    </location>
</feature>
<feature type="compositionally biased region" description="Low complexity" evidence="2">
    <location>
        <begin position="1028"/>
        <end position="1037"/>
    </location>
</feature>
<name>A0A8J4LX32_9CHLO</name>
<gene>
    <name evidence="3" type="ORF">Vretifemale_87</name>
    <name evidence="4" type="ORF">Vretimale_17330</name>
</gene>
<feature type="region of interest" description="Disordered" evidence="2">
    <location>
        <begin position="1551"/>
        <end position="1588"/>
    </location>
</feature>
<evidence type="ECO:0000256" key="1">
    <source>
        <dbReference type="SAM" id="Coils"/>
    </source>
</evidence>
<organism evidence="4 5">
    <name type="scientific">Volvox reticuliferus</name>
    <dbReference type="NCBI Taxonomy" id="1737510"/>
    <lineage>
        <taxon>Eukaryota</taxon>
        <taxon>Viridiplantae</taxon>
        <taxon>Chlorophyta</taxon>
        <taxon>core chlorophytes</taxon>
        <taxon>Chlorophyceae</taxon>
        <taxon>CS clade</taxon>
        <taxon>Chlamydomonadales</taxon>
        <taxon>Volvocaceae</taxon>
        <taxon>Volvox</taxon>
    </lineage>
</organism>
<reference evidence="4" key="1">
    <citation type="journal article" date="2021" name="Proc. Natl. Acad. Sci. U.S.A.">
        <title>Three genomes in the algal genus Volvox reveal the fate of a haploid sex-determining region after a transition to homothallism.</title>
        <authorList>
            <person name="Yamamoto K."/>
            <person name="Hamaji T."/>
            <person name="Kawai-Toyooka H."/>
            <person name="Matsuzaki R."/>
            <person name="Takahashi F."/>
            <person name="Nishimura Y."/>
            <person name="Kawachi M."/>
            <person name="Noguchi H."/>
            <person name="Minakuchi Y."/>
            <person name="Umen J.G."/>
            <person name="Toyoda A."/>
            <person name="Nozaki H."/>
        </authorList>
    </citation>
    <scope>NUCLEOTIDE SEQUENCE</scope>
    <source>
        <strain evidence="4">NIES-3785</strain>
        <strain evidence="3">NIES-3786</strain>
    </source>
</reference>
<comment type="caution">
    <text evidence="4">The sequence shown here is derived from an EMBL/GenBank/DDBJ whole genome shotgun (WGS) entry which is preliminary data.</text>
</comment>
<feature type="coiled-coil region" evidence="1">
    <location>
        <begin position="1368"/>
        <end position="1402"/>
    </location>
</feature>
<dbReference type="Proteomes" id="UP000747110">
    <property type="component" value="Unassembled WGS sequence"/>
</dbReference>
<keyword evidence="6" id="KW-1185">Reference proteome</keyword>
<feature type="region of interest" description="Disordered" evidence="2">
    <location>
        <begin position="407"/>
        <end position="435"/>
    </location>
</feature>
<feature type="region of interest" description="Disordered" evidence="2">
    <location>
        <begin position="115"/>
        <end position="211"/>
    </location>
</feature>
<sequence>MASSQGQQQPAQSPFKLLSRVGWSSRNKKPKQGNLGEENNMYYHPELKRWVEKGKEAEAEREAAGPPPPPVVAGGNLTTASFSKRSLSQRYVLQPNLSISSSMASLAGSLSQTDLAGLVGAGPGDSFSGPPSAMGSTAPSPPQSGSDLTRPASFGPWSGPSPPTSSGNSFLVPGPPQFASSQPSSGNFFIPKPPTKGDAFSPEGATQPVAPSDRLQDDAVAAVAVSANGNGEVSPAPQADVINDTETLAVANGNVESSDVATLASHLTSSVGACTDIPVGVNGSNILDDALTAAANEGRGLECSVSFSDTLKHHQVDSRSVLSSVNSIGAAGPVTEDQHQQPLSPPVSQESRRLVGAAANASDGGAAISLHDGMGVIPVRSHVHHHSSGEGDRVATINGGELAAVEEGDMAADSSSPPADFEAAAASGGQAAGPAANGDGLVVEANAGGQAVEVKTGDAETAAVAAAAPSDGGVEGSGGSTWHSQYYYQQYAYLYQYALGMGYGEGDAVTYAQYYAATYAQQYEAQTPDGDIGGDAYTADAGGERPVSAPDAQAQQQEQLAVVGIAMDSIGTAAVTEAVENAAEPACQTASASAEDKASVAAGLSPMVEDMGSSEDPVYVTAPHVAHGSLQVASLISGSFVPEPMVAEVDVGSAFAVPLPVDLTVAATAAAQHHQSAVTAAVTAAAAAVEEQRRASGLGAADGAGLVPSSVDAATDNPTGQSAAALAPQLLLGLGAAGAKRLTQLSSAVVSLGATVAAAAPVMAALSAATAAASTAATAAGGFVGMEGVVGLSDEDFDRIMHPGDPAKLDGPLPWELPEHLRTSRKFLALCANWQLRNPGQQYTPQLLLQLQEQQHHQQQQQAEAEARMLASQMPQQAVELVAAAEDGSESTGNARPLVEADLSSYERACRFAEFGQPATALLLSKDAKQVANAESLREPQLPPHQQSIVANGQVFVTATAPPCKPTQDAQEASPATIVPESASTAAMDMPQCLGLPITMAIQHNCHPTPDSARSDDPSAGVEPAPLSQQSSQQDSSFHLPNSGIASGQEHQSKAGERTLPLELVEETGTSAEVCSLARLRTVEAANFFDRLGEQVQAPAGGKPDVLDGTAPEQQILRAVAPWKKQEEAVAATDGVPDSEVAAPAAAAAAAIDSVVQALEQLRNSAAAGNGGAVTEPLAGTALLLQIQSSLAQATEALAGMGVDVSALTSLAVAPRLQTPITPAEWTPSASHKRPRVDASPTTPTRVVAVGAATENVATPVLRPGPPVARQAAEAAAVVGSGTAAGPGPGERFQQLGKRLSNASSAAVGLGASESQSLAVQLQQPSVTVSLNVTAAPEIDLAAVEERVRVEERTSWEARLDAVVDSEREAAALVIAAVERERDGLQQRVGELETALTSLKAERDGLVLRLGVAEVTCTQAQDARTKAEADREAMADKVSEMVAERDALAGALAMERSEKAVLVEALSSARVESEDLRRRYTERFSALSSELEATRGSLAVLQGEHDELLLCLGQESTKVAVLTDALRDAGGDPEPLIEEIETEYATMELGRAGCGDEGAGDEDAATGEKQLRSVNGAEKGWEGEDLQL</sequence>
<feature type="region of interest" description="Disordered" evidence="2">
    <location>
        <begin position="1222"/>
        <end position="1243"/>
    </location>
</feature>
<dbReference type="EMBL" id="BNCQ01000056">
    <property type="protein sequence ID" value="GIM14373.1"/>
    <property type="molecule type" value="Genomic_DNA"/>
</dbReference>
<feature type="compositionally biased region" description="Polar residues" evidence="2">
    <location>
        <begin position="134"/>
        <end position="147"/>
    </location>
</feature>
<dbReference type="EMBL" id="BNCP01000001">
    <property type="protein sequence ID" value="GIL69092.1"/>
    <property type="molecule type" value="Genomic_DNA"/>
</dbReference>
<evidence type="ECO:0000313" key="3">
    <source>
        <dbReference type="EMBL" id="GIL69092.1"/>
    </source>
</evidence>
<evidence type="ECO:0000313" key="5">
    <source>
        <dbReference type="Proteomes" id="UP000722791"/>
    </source>
</evidence>
<feature type="region of interest" description="Disordered" evidence="2">
    <location>
        <begin position="1"/>
        <end position="77"/>
    </location>
</feature>
<feature type="compositionally biased region" description="Low complexity" evidence="2">
    <location>
        <begin position="411"/>
        <end position="435"/>
    </location>
</feature>
<dbReference type="OrthoDB" id="553244at2759"/>